<dbReference type="Proteomes" id="UP001055879">
    <property type="component" value="Linkage Group LG10"/>
</dbReference>
<evidence type="ECO:0000313" key="2">
    <source>
        <dbReference type="Proteomes" id="UP001055879"/>
    </source>
</evidence>
<proteinExistence type="predicted"/>
<dbReference type="EMBL" id="CM042056">
    <property type="protein sequence ID" value="KAI3697960.1"/>
    <property type="molecule type" value="Genomic_DNA"/>
</dbReference>
<protein>
    <submittedName>
        <fullName evidence="1">Uncharacterized protein</fullName>
    </submittedName>
</protein>
<gene>
    <name evidence="1" type="ORF">L6452_31066</name>
</gene>
<name>A0ACB8ZPA0_ARCLA</name>
<comment type="caution">
    <text evidence="1">The sequence shown here is derived from an EMBL/GenBank/DDBJ whole genome shotgun (WGS) entry which is preliminary data.</text>
</comment>
<organism evidence="1 2">
    <name type="scientific">Arctium lappa</name>
    <name type="common">Greater burdock</name>
    <name type="synonym">Lappa major</name>
    <dbReference type="NCBI Taxonomy" id="4217"/>
    <lineage>
        <taxon>Eukaryota</taxon>
        <taxon>Viridiplantae</taxon>
        <taxon>Streptophyta</taxon>
        <taxon>Embryophyta</taxon>
        <taxon>Tracheophyta</taxon>
        <taxon>Spermatophyta</taxon>
        <taxon>Magnoliopsida</taxon>
        <taxon>eudicotyledons</taxon>
        <taxon>Gunneridae</taxon>
        <taxon>Pentapetalae</taxon>
        <taxon>asterids</taxon>
        <taxon>campanulids</taxon>
        <taxon>Asterales</taxon>
        <taxon>Asteraceae</taxon>
        <taxon>Carduoideae</taxon>
        <taxon>Cardueae</taxon>
        <taxon>Arctiinae</taxon>
        <taxon>Arctium</taxon>
    </lineage>
</organism>
<reference evidence="2" key="1">
    <citation type="journal article" date="2022" name="Mol. Ecol. Resour.">
        <title>The genomes of chicory, endive, great burdock and yacon provide insights into Asteraceae palaeo-polyploidization history and plant inulin production.</title>
        <authorList>
            <person name="Fan W."/>
            <person name="Wang S."/>
            <person name="Wang H."/>
            <person name="Wang A."/>
            <person name="Jiang F."/>
            <person name="Liu H."/>
            <person name="Zhao H."/>
            <person name="Xu D."/>
            <person name="Zhang Y."/>
        </authorList>
    </citation>
    <scope>NUCLEOTIDE SEQUENCE [LARGE SCALE GENOMIC DNA]</scope>
    <source>
        <strain evidence="2">cv. Niubang</strain>
    </source>
</reference>
<sequence>MMIEEFEKAKNNPPSADSVESTEQSSGKKKTKATDDVAFAETRKNARSEVTTSTKPSSSMHAQNPSTILKRINTNLLAGKE</sequence>
<keyword evidence="2" id="KW-1185">Reference proteome</keyword>
<evidence type="ECO:0000313" key="1">
    <source>
        <dbReference type="EMBL" id="KAI3697960.1"/>
    </source>
</evidence>
<accession>A0ACB8ZPA0</accession>
<reference evidence="1 2" key="2">
    <citation type="journal article" date="2022" name="Mol. Ecol. Resour.">
        <title>The genomes of chicory, endive, great burdock and yacon provide insights into Asteraceae paleo-polyploidization history and plant inulin production.</title>
        <authorList>
            <person name="Fan W."/>
            <person name="Wang S."/>
            <person name="Wang H."/>
            <person name="Wang A."/>
            <person name="Jiang F."/>
            <person name="Liu H."/>
            <person name="Zhao H."/>
            <person name="Xu D."/>
            <person name="Zhang Y."/>
        </authorList>
    </citation>
    <scope>NUCLEOTIDE SEQUENCE [LARGE SCALE GENOMIC DNA]</scope>
    <source>
        <strain evidence="2">cv. Niubang</strain>
    </source>
</reference>